<dbReference type="GO" id="GO:0033281">
    <property type="term" value="C:TAT protein transport complex"/>
    <property type="evidence" value="ECO:0007669"/>
    <property type="project" value="UniProtKB-UniRule"/>
</dbReference>
<dbReference type="InterPro" id="IPR002033">
    <property type="entry name" value="TatC"/>
</dbReference>
<feature type="transmembrane region" description="Helical" evidence="5">
    <location>
        <begin position="127"/>
        <end position="149"/>
    </location>
</feature>
<keyword evidence="5" id="KW-0811">Translocation</keyword>
<comment type="similarity">
    <text evidence="5">Belongs to the TatC family.</text>
</comment>
<evidence type="ECO:0000256" key="3">
    <source>
        <dbReference type="ARBA" id="ARBA00022989"/>
    </source>
</evidence>
<evidence type="ECO:0000256" key="4">
    <source>
        <dbReference type="ARBA" id="ARBA00023136"/>
    </source>
</evidence>
<accession>A0A2Z5FYD6</accession>
<feature type="transmembrane region" description="Helical" evidence="5">
    <location>
        <begin position="176"/>
        <end position="200"/>
    </location>
</feature>
<dbReference type="Pfam" id="PF00902">
    <property type="entry name" value="TatC"/>
    <property type="match status" value="1"/>
</dbReference>
<dbReference type="Proteomes" id="UP000253606">
    <property type="component" value="Chromosome"/>
</dbReference>
<evidence type="ECO:0000313" key="7">
    <source>
        <dbReference type="Proteomes" id="UP000253606"/>
    </source>
</evidence>
<organism evidence="6 7">
    <name type="scientific">Acidisarcina polymorpha</name>
    <dbReference type="NCBI Taxonomy" id="2211140"/>
    <lineage>
        <taxon>Bacteria</taxon>
        <taxon>Pseudomonadati</taxon>
        <taxon>Acidobacteriota</taxon>
        <taxon>Terriglobia</taxon>
        <taxon>Terriglobales</taxon>
        <taxon>Acidobacteriaceae</taxon>
        <taxon>Acidisarcina</taxon>
    </lineage>
</organism>
<feature type="transmembrane region" description="Helical" evidence="5">
    <location>
        <begin position="37"/>
        <end position="55"/>
    </location>
</feature>
<dbReference type="GO" id="GO:0009977">
    <property type="term" value="F:proton motive force dependent protein transmembrane transporter activity"/>
    <property type="evidence" value="ECO:0007669"/>
    <property type="project" value="TreeGrafter"/>
</dbReference>
<keyword evidence="4 5" id="KW-0472">Membrane</keyword>
<dbReference type="EMBL" id="CP030840">
    <property type="protein sequence ID" value="AXC11386.1"/>
    <property type="molecule type" value="Genomic_DNA"/>
</dbReference>
<keyword evidence="3 5" id="KW-1133">Transmembrane helix</keyword>
<dbReference type="GO" id="GO:0043953">
    <property type="term" value="P:protein transport by the Tat complex"/>
    <property type="evidence" value="ECO:0007669"/>
    <property type="project" value="UniProtKB-UniRule"/>
</dbReference>
<proteinExistence type="inferred from homology"/>
<keyword evidence="5" id="KW-1003">Cell membrane</keyword>
<dbReference type="PANTHER" id="PTHR30371">
    <property type="entry name" value="SEC-INDEPENDENT PROTEIN TRANSLOCASE PROTEIN TATC"/>
    <property type="match status" value="1"/>
</dbReference>
<dbReference type="GO" id="GO:0065002">
    <property type="term" value="P:intracellular protein transmembrane transport"/>
    <property type="evidence" value="ECO:0007669"/>
    <property type="project" value="TreeGrafter"/>
</dbReference>
<name>A0A2Z5FYD6_9BACT</name>
<comment type="function">
    <text evidence="5">Part of the twin-arginine translocation (Tat) system that transports large folded proteins containing a characteristic twin-arginine motif in their signal peptide across membranes.</text>
</comment>
<dbReference type="HAMAP" id="MF_00902">
    <property type="entry name" value="TatC"/>
    <property type="match status" value="1"/>
</dbReference>
<dbReference type="KEGG" id="abas:ACPOL_2050"/>
<evidence type="ECO:0000313" key="6">
    <source>
        <dbReference type="EMBL" id="AXC11386.1"/>
    </source>
</evidence>
<keyword evidence="5" id="KW-0813">Transport</keyword>
<keyword evidence="2 5" id="KW-0812">Transmembrane</keyword>
<comment type="subcellular location">
    <subcellularLocation>
        <location evidence="5">Cell membrane</location>
        <topology evidence="5">Multi-pass membrane protein</topology>
    </subcellularLocation>
    <subcellularLocation>
        <location evidence="1">Membrane</location>
        <topology evidence="1">Multi-pass membrane protein</topology>
    </subcellularLocation>
</comment>
<dbReference type="RefSeq" id="WP_114206842.1">
    <property type="nucleotide sequence ID" value="NZ_CP030840.1"/>
</dbReference>
<dbReference type="AlphaFoldDB" id="A0A2Z5FYD6"/>
<comment type="subunit">
    <text evidence="5">Forms a complex with TatA.</text>
</comment>
<keyword evidence="7" id="KW-1185">Reference proteome</keyword>
<reference evidence="6 7" key="1">
    <citation type="journal article" date="2018" name="Front. Microbiol.">
        <title>Hydrolytic Capabilities as a Key to Environmental Success: Chitinolytic and Cellulolytic Acidobacteria From Acidic Sub-arctic Soils and Boreal Peatlands.</title>
        <authorList>
            <person name="Belova S.E."/>
            <person name="Ravin N.V."/>
            <person name="Pankratov T.A."/>
            <person name="Rakitin A.L."/>
            <person name="Ivanova A.A."/>
            <person name="Beletsky A.V."/>
            <person name="Mardanov A.V."/>
            <person name="Sinninghe Damste J.S."/>
            <person name="Dedysh S.N."/>
        </authorList>
    </citation>
    <scope>NUCLEOTIDE SEQUENCE [LARGE SCALE GENOMIC DNA]</scope>
    <source>
        <strain evidence="6 7">SBC82</strain>
    </source>
</reference>
<dbReference type="PRINTS" id="PR01840">
    <property type="entry name" value="TATCFAMILY"/>
</dbReference>
<dbReference type="OrthoDB" id="9777044at2"/>
<sequence length="269" mass="30444">MVDLVERARAALTERKDQTELPGMSLIEHLNELRQRLVHSAVALVIGFFIAYAFHEKIFGIMQAPIVEALKKNHLDTQLVIHNPIDGFNMYLKISFTFGAILAAPYVLYQLWLFISPGLYANEKKYVTPFMVATVGLFLCGAFFGYHYVFPGSLGFLFDYSKQFKPLIEISEYTDLFNTVILGLGITFELPILVMFLSLFGIVSPKFLWKNIRYAILIIFIIAAIITPTPDVLTMCVFASPMLVLYLISIGVSFMVHPARRRKRAAEAS</sequence>
<keyword evidence="5" id="KW-0653">Protein transport</keyword>
<evidence type="ECO:0000256" key="5">
    <source>
        <dbReference type="HAMAP-Rule" id="MF_00902"/>
    </source>
</evidence>
<feature type="transmembrane region" description="Helical" evidence="5">
    <location>
        <begin position="94"/>
        <end position="115"/>
    </location>
</feature>
<dbReference type="PANTHER" id="PTHR30371:SF0">
    <property type="entry name" value="SEC-INDEPENDENT PROTEIN TRANSLOCASE PROTEIN TATC, CHLOROPLASTIC-RELATED"/>
    <property type="match status" value="1"/>
</dbReference>
<evidence type="ECO:0000256" key="2">
    <source>
        <dbReference type="ARBA" id="ARBA00022692"/>
    </source>
</evidence>
<protein>
    <recommendedName>
        <fullName evidence="5">Sec-independent protein translocase protein TatC</fullName>
    </recommendedName>
</protein>
<dbReference type="NCBIfam" id="TIGR00945">
    <property type="entry name" value="tatC"/>
    <property type="match status" value="1"/>
</dbReference>
<feature type="transmembrane region" description="Helical" evidence="5">
    <location>
        <begin position="207"/>
        <end position="226"/>
    </location>
</feature>
<evidence type="ECO:0000256" key="1">
    <source>
        <dbReference type="ARBA" id="ARBA00004141"/>
    </source>
</evidence>
<feature type="transmembrane region" description="Helical" evidence="5">
    <location>
        <begin position="232"/>
        <end position="256"/>
    </location>
</feature>
<gene>
    <name evidence="5" type="primary">tatC</name>
    <name evidence="6" type="ORF">ACPOL_2050</name>
</gene>